<dbReference type="EMBL" id="CDMZ01004091">
    <property type="protein sequence ID" value="CEM48620.1"/>
    <property type="molecule type" value="Genomic_DNA"/>
</dbReference>
<feature type="region of interest" description="Disordered" evidence="1">
    <location>
        <begin position="55"/>
        <end position="126"/>
    </location>
</feature>
<gene>
    <name evidence="2" type="ORF">Cvel_32428</name>
</gene>
<evidence type="ECO:0000256" key="1">
    <source>
        <dbReference type="SAM" id="MobiDB-lite"/>
    </source>
</evidence>
<name>A0A0G4HW22_9ALVE</name>
<organism evidence="2">
    <name type="scientific">Chromera velia CCMP2878</name>
    <dbReference type="NCBI Taxonomy" id="1169474"/>
    <lineage>
        <taxon>Eukaryota</taxon>
        <taxon>Sar</taxon>
        <taxon>Alveolata</taxon>
        <taxon>Colpodellida</taxon>
        <taxon>Chromeraceae</taxon>
        <taxon>Chromera</taxon>
    </lineage>
</organism>
<proteinExistence type="predicted"/>
<sequence>MELGDIGDEKGVSHAAQDLYTLQKVLSREGGVLQFLLSSSASSMCGRKMGEGALAEGGGEMYRNEGGASGEKVGFREDAMVDVPVGGREGEGEGGAAMVNIPGGGEEGSPESRQSRISGEEKGGEDKVEFGFFPFGIASEEFLSLCSAGDKKEKV</sequence>
<protein>
    <submittedName>
        <fullName evidence="2">Uncharacterized protein</fullName>
    </submittedName>
</protein>
<reference evidence="2" key="1">
    <citation type="submission" date="2014-11" db="EMBL/GenBank/DDBJ databases">
        <authorList>
            <person name="Otto D Thomas"/>
            <person name="Naeem Raeece"/>
        </authorList>
    </citation>
    <scope>NUCLEOTIDE SEQUENCE</scope>
</reference>
<dbReference type="AlphaFoldDB" id="A0A0G4HW22"/>
<accession>A0A0G4HW22</accession>
<evidence type="ECO:0000313" key="2">
    <source>
        <dbReference type="EMBL" id="CEM48620.1"/>
    </source>
</evidence>
<dbReference type="VEuPathDB" id="CryptoDB:Cvel_32428"/>